<dbReference type="GO" id="GO:0004462">
    <property type="term" value="F:lactoylglutathione lyase activity"/>
    <property type="evidence" value="ECO:0007669"/>
    <property type="project" value="UniProtKB-EC"/>
</dbReference>
<dbReference type="Proteomes" id="UP000255234">
    <property type="component" value="Unassembled WGS sequence"/>
</dbReference>
<feature type="domain" description="VOC" evidence="1">
    <location>
        <begin position="4"/>
        <end position="119"/>
    </location>
</feature>
<evidence type="ECO:0000313" key="3">
    <source>
        <dbReference type="Proteomes" id="UP000255234"/>
    </source>
</evidence>
<gene>
    <name evidence="2" type="primary">gloA_2</name>
    <name evidence="2" type="ORF">NCTC10571_02478</name>
</gene>
<dbReference type="Pfam" id="PF00903">
    <property type="entry name" value="Glyoxalase"/>
    <property type="match status" value="1"/>
</dbReference>
<sequence length="122" mass="14396">MNFKFLHSNIYVLDLEKSIDFYNKALGLKEVDRLDTPEFTLVYMGDDETSHQLELSWIKGQKEAYNLGDNTFHIAFEVDDYEKAHELHEKMGCICYENKEMGIYFINDPDGNWMEVIPKGRF</sequence>
<organism evidence="2 3">
    <name type="scientific">Megamonas hypermegale</name>
    <dbReference type="NCBI Taxonomy" id="158847"/>
    <lineage>
        <taxon>Bacteria</taxon>
        <taxon>Bacillati</taxon>
        <taxon>Bacillota</taxon>
        <taxon>Negativicutes</taxon>
        <taxon>Selenomonadales</taxon>
        <taxon>Selenomonadaceae</taxon>
        <taxon>Megamonas</taxon>
    </lineage>
</organism>
<proteinExistence type="predicted"/>
<dbReference type="STRING" id="1122216.GCA_000423385_01296"/>
<reference evidence="2 3" key="1">
    <citation type="submission" date="2018-06" db="EMBL/GenBank/DDBJ databases">
        <authorList>
            <consortium name="Pathogen Informatics"/>
            <person name="Doyle S."/>
        </authorList>
    </citation>
    <scope>NUCLEOTIDE SEQUENCE [LARGE SCALE GENOMIC DNA]</scope>
    <source>
        <strain evidence="2 3">NCTC10571</strain>
    </source>
</reference>
<dbReference type="PROSITE" id="PS51819">
    <property type="entry name" value="VOC"/>
    <property type="match status" value="1"/>
</dbReference>
<dbReference type="SUPFAM" id="SSF54593">
    <property type="entry name" value="Glyoxalase/Bleomycin resistance protein/Dihydroxybiphenyl dioxygenase"/>
    <property type="match status" value="1"/>
</dbReference>
<dbReference type="EMBL" id="UGPP01000001">
    <property type="protein sequence ID" value="STY72285.1"/>
    <property type="molecule type" value="Genomic_DNA"/>
</dbReference>
<dbReference type="PANTHER" id="PTHR10374:SF30">
    <property type="entry name" value="LACTOYLGLUTATHIONE LYASE"/>
    <property type="match status" value="1"/>
</dbReference>
<keyword evidence="2" id="KW-0456">Lyase</keyword>
<dbReference type="InterPro" id="IPR029068">
    <property type="entry name" value="Glyas_Bleomycin-R_OHBP_Dase"/>
</dbReference>
<dbReference type="InterPro" id="IPR037523">
    <property type="entry name" value="VOC_core"/>
</dbReference>
<dbReference type="PANTHER" id="PTHR10374">
    <property type="entry name" value="LACTOYLGLUTATHIONE LYASE GLYOXALASE I"/>
    <property type="match status" value="1"/>
</dbReference>
<evidence type="ECO:0000259" key="1">
    <source>
        <dbReference type="PROSITE" id="PS51819"/>
    </source>
</evidence>
<dbReference type="AlphaFoldDB" id="A0A378NWN2"/>
<evidence type="ECO:0000313" key="2">
    <source>
        <dbReference type="EMBL" id="STY72285.1"/>
    </source>
</evidence>
<name>A0A378NWN2_9FIRM</name>
<dbReference type="InterPro" id="IPR004360">
    <property type="entry name" value="Glyas_Fos-R_dOase_dom"/>
</dbReference>
<protein>
    <submittedName>
        <fullName evidence="2">Lactoylglutathione lyase</fullName>
        <ecNumber evidence="2">4.4.1.5</ecNumber>
    </submittedName>
</protein>
<dbReference type="RefSeq" id="WP_115152307.1">
    <property type="nucleotide sequence ID" value="NZ_UGPP01000001.1"/>
</dbReference>
<dbReference type="Gene3D" id="3.10.180.10">
    <property type="entry name" value="2,3-Dihydroxybiphenyl 1,2-Dioxygenase, domain 1"/>
    <property type="match status" value="1"/>
</dbReference>
<accession>A0A378NWN2</accession>
<dbReference type="EC" id="4.4.1.5" evidence="2"/>